<evidence type="ECO:0000256" key="4">
    <source>
        <dbReference type="ARBA" id="ARBA00023167"/>
    </source>
</evidence>
<dbReference type="InterPro" id="IPR036409">
    <property type="entry name" value="Aldolase_II/adducin_N_sf"/>
</dbReference>
<keyword evidence="3 6" id="KW-0862">Zinc</keyword>
<evidence type="ECO:0000256" key="6">
    <source>
        <dbReference type="HAMAP-Rule" id="MF_01677"/>
    </source>
</evidence>
<feature type="domain" description="Class II aldolase/adducin N-terminal" evidence="7">
    <location>
        <begin position="14"/>
        <end position="202"/>
    </location>
</feature>
<dbReference type="PANTHER" id="PTHR10640">
    <property type="entry name" value="METHYLTHIORIBULOSE-1-PHOSPHATE DEHYDRATASE"/>
    <property type="match status" value="1"/>
</dbReference>
<feature type="binding site" evidence="6">
    <location>
        <position position="102"/>
    </location>
    <ligand>
        <name>Zn(2+)</name>
        <dbReference type="ChEBI" id="CHEBI:29105"/>
    </ligand>
</feature>
<comment type="caution">
    <text evidence="8">The sequence shown here is derived from an EMBL/GenBank/DDBJ whole genome shotgun (WGS) entry which is preliminary data.</text>
</comment>
<gene>
    <name evidence="6" type="primary">mtnB</name>
    <name evidence="8" type="ORF">ABS311_19900</name>
</gene>
<keyword evidence="2 6" id="KW-0479">Metal-binding</keyword>
<dbReference type="NCBIfam" id="NF006672">
    <property type="entry name" value="PRK09220.1"/>
    <property type="match status" value="1"/>
</dbReference>
<evidence type="ECO:0000256" key="5">
    <source>
        <dbReference type="ARBA" id="ARBA00023239"/>
    </source>
</evidence>
<dbReference type="SMART" id="SM01007">
    <property type="entry name" value="Aldolase_II"/>
    <property type="match status" value="1"/>
</dbReference>
<dbReference type="PANTHER" id="PTHR10640:SF7">
    <property type="entry name" value="METHYLTHIORIBULOSE-1-PHOSPHATE DEHYDRATASE"/>
    <property type="match status" value="1"/>
</dbReference>
<proteinExistence type="inferred from homology"/>
<keyword evidence="1 6" id="KW-0028">Amino-acid biosynthesis</keyword>
<evidence type="ECO:0000256" key="1">
    <source>
        <dbReference type="ARBA" id="ARBA00022605"/>
    </source>
</evidence>
<evidence type="ECO:0000256" key="2">
    <source>
        <dbReference type="ARBA" id="ARBA00022723"/>
    </source>
</evidence>
<dbReference type="HAMAP" id="MF_01677">
    <property type="entry name" value="Salvage_MtnB"/>
    <property type="match status" value="1"/>
</dbReference>
<comment type="pathway">
    <text evidence="6">Amino-acid biosynthesis; L-methionine biosynthesis via salvage pathway; L-methionine from S-methyl-5-thio-alpha-D-ribose 1-phosphate: step 2/6.</text>
</comment>
<dbReference type="EMBL" id="JBELOE010000284">
    <property type="protein sequence ID" value="MER2494146.1"/>
    <property type="molecule type" value="Genomic_DNA"/>
</dbReference>
<organism evidence="8 9">
    <name type="scientific">Catenovulum sediminis</name>
    <dbReference type="NCBI Taxonomy" id="1740262"/>
    <lineage>
        <taxon>Bacteria</taxon>
        <taxon>Pseudomonadati</taxon>
        <taxon>Pseudomonadota</taxon>
        <taxon>Gammaproteobacteria</taxon>
        <taxon>Alteromonadales</taxon>
        <taxon>Alteromonadaceae</taxon>
        <taxon>Catenovulum</taxon>
    </lineage>
</organism>
<keyword evidence="9" id="KW-1185">Reference proteome</keyword>
<sequence length="212" mass="23820">MDTKKFDIPADKAEALVEVVRFIGGQNWSPATGGNYSLRLDNFHCLITQSSKDKRNLQTSDLMVCNFNNQALDPTLKPSAETALHTKLYQLDSEIGCVLHTHSVPATVLSRSVSEQVRIHGFEMQKALYGNTSHTETVCVSVFDNNQDIPALAKEVERKWQQGNINQPGLLVRGHGLYAWGRDVFEARRHVEGFEFLFSCLWQERLAGGMLL</sequence>
<evidence type="ECO:0000259" key="7">
    <source>
        <dbReference type="SMART" id="SM01007"/>
    </source>
</evidence>
<evidence type="ECO:0000313" key="8">
    <source>
        <dbReference type="EMBL" id="MER2494146.1"/>
    </source>
</evidence>
<dbReference type="Proteomes" id="UP001467690">
    <property type="component" value="Unassembled WGS sequence"/>
</dbReference>
<comment type="similarity">
    <text evidence="6">Belongs to the aldolase class II family. MtnB subfamily.</text>
</comment>
<protein>
    <recommendedName>
        <fullName evidence="6">Methylthioribulose-1-phosphate dehydratase</fullName>
        <shortName evidence="6">MTRu-1-P dehydratase</shortName>
        <ecNumber evidence="6">4.2.1.109</ecNumber>
    </recommendedName>
</protein>
<name>A0ABV1RMI9_9ALTE</name>
<dbReference type="Gene3D" id="3.40.225.10">
    <property type="entry name" value="Class II aldolase/adducin N-terminal domain"/>
    <property type="match status" value="1"/>
</dbReference>
<evidence type="ECO:0000313" key="9">
    <source>
        <dbReference type="Proteomes" id="UP001467690"/>
    </source>
</evidence>
<dbReference type="GO" id="GO:0046570">
    <property type="term" value="F:methylthioribulose 1-phosphate dehydratase activity"/>
    <property type="evidence" value="ECO:0007669"/>
    <property type="project" value="UniProtKB-EC"/>
</dbReference>
<dbReference type="RefSeq" id="WP_143871284.1">
    <property type="nucleotide sequence ID" value="NZ_CP041660.1"/>
</dbReference>
<reference evidence="8 9" key="1">
    <citation type="submission" date="2024-06" db="EMBL/GenBank/DDBJ databases">
        <authorList>
            <person name="Chen R.Y."/>
        </authorList>
    </citation>
    <scope>NUCLEOTIDE SEQUENCE [LARGE SCALE GENOMIC DNA]</scope>
    <source>
        <strain evidence="8 9">D2</strain>
    </source>
</reference>
<comment type="cofactor">
    <cofactor evidence="6">
        <name>Zn(2+)</name>
        <dbReference type="ChEBI" id="CHEBI:29105"/>
    </cofactor>
    <text evidence="6">Binds 1 zinc ion per subunit.</text>
</comment>
<comment type="catalytic activity">
    <reaction evidence="6">
        <text>5-(methylsulfanyl)-D-ribulose 1-phosphate = 5-methylsulfanyl-2,3-dioxopentyl phosphate + H2O</text>
        <dbReference type="Rhea" id="RHEA:15549"/>
        <dbReference type="ChEBI" id="CHEBI:15377"/>
        <dbReference type="ChEBI" id="CHEBI:58548"/>
        <dbReference type="ChEBI" id="CHEBI:58828"/>
        <dbReference type="EC" id="4.2.1.109"/>
    </reaction>
</comment>
<accession>A0ABV1RMI9</accession>
<comment type="function">
    <text evidence="6">Catalyzes the dehydration of methylthioribulose-1-phosphate (MTRu-1-P) into 2,3-diketo-5-methylthiopentyl-1-phosphate (DK-MTP-1-P).</text>
</comment>
<dbReference type="Pfam" id="PF00596">
    <property type="entry name" value="Aldolase_II"/>
    <property type="match status" value="1"/>
</dbReference>
<dbReference type="EC" id="4.2.1.109" evidence="6"/>
<dbReference type="InterPro" id="IPR017714">
    <property type="entry name" value="MethylthioRu-1-P_deHdtase_MtnB"/>
</dbReference>
<feature type="binding site" evidence="6">
    <location>
        <position position="100"/>
    </location>
    <ligand>
        <name>Zn(2+)</name>
        <dbReference type="ChEBI" id="CHEBI:29105"/>
    </ligand>
</feature>
<dbReference type="SUPFAM" id="SSF53639">
    <property type="entry name" value="AraD/HMP-PK domain-like"/>
    <property type="match status" value="1"/>
</dbReference>
<evidence type="ECO:0000256" key="3">
    <source>
        <dbReference type="ARBA" id="ARBA00022833"/>
    </source>
</evidence>
<keyword evidence="5 6" id="KW-0456">Lyase</keyword>
<keyword evidence="4 6" id="KW-0486">Methionine biosynthesis</keyword>
<dbReference type="InterPro" id="IPR001303">
    <property type="entry name" value="Aldolase_II/adducin_N"/>
</dbReference>
<dbReference type="NCBIfam" id="TIGR03328">
    <property type="entry name" value="salvage_mtnB"/>
    <property type="match status" value="1"/>
</dbReference>